<dbReference type="Pfam" id="PF00078">
    <property type="entry name" value="RVT_1"/>
    <property type="match status" value="1"/>
</dbReference>
<proteinExistence type="predicted"/>
<gene>
    <name evidence="2" type="primary">RvY_03094-1</name>
    <name evidence="2" type="synonym">RvY_03094.1</name>
    <name evidence="2" type="ORF">RvY_03094</name>
</gene>
<evidence type="ECO:0000313" key="3">
    <source>
        <dbReference type="Proteomes" id="UP000186922"/>
    </source>
</evidence>
<accession>A0A1D1ULW3</accession>
<evidence type="ECO:0000313" key="2">
    <source>
        <dbReference type="EMBL" id="GAU90716.1"/>
    </source>
</evidence>
<sequence>MLQRKVPDAVCDVLYGASLTALEKKDGGLRPITVGNTLRRLTGRIVARRVGREMEGRVHPEHVGCGTRGGAEAAVHPVRSFLEEGKNESRVLLKLDFRNATNTIHRDGLLRVVREVLPAYHAFVWQTYRHNSKLLFGQHIMESARDVQQGDPLGPLLFCLVIESITKTLKSPLNLWYLDDGTIGGEIGRVLSDLLVVVEEGRKVGLEFDPSTCELSANDLSLLGAPSMEQGLEDAVRAK</sequence>
<dbReference type="PROSITE" id="PS50878">
    <property type="entry name" value="RT_POL"/>
    <property type="match status" value="1"/>
</dbReference>
<dbReference type="Proteomes" id="UP000186922">
    <property type="component" value="Unassembled WGS sequence"/>
</dbReference>
<organism evidence="2 3">
    <name type="scientific">Ramazzottius varieornatus</name>
    <name type="common">Water bear</name>
    <name type="synonym">Tardigrade</name>
    <dbReference type="NCBI Taxonomy" id="947166"/>
    <lineage>
        <taxon>Eukaryota</taxon>
        <taxon>Metazoa</taxon>
        <taxon>Ecdysozoa</taxon>
        <taxon>Tardigrada</taxon>
        <taxon>Eutardigrada</taxon>
        <taxon>Parachela</taxon>
        <taxon>Hypsibioidea</taxon>
        <taxon>Ramazzottiidae</taxon>
        <taxon>Ramazzottius</taxon>
    </lineage>
</organism>
<reference evidence="2 3" key="1">
    <citation type="journal article" date="2016" name="Nat. Commun.">
        <title>Extremotolerant tardigrade genome and improved radiotolerance of human cultured cells by tardigrade-unique protein.</title>
        <authorList>
            <person name="Hashimoto T."/>
            <person name="Horikawa D.D."/>
            <person name="Saito Y."/>
            <person name="Kuwahara H."/>
            <person name="Kozuka-Hata H."/>
            <person name="Shin-I T."/>
            <person name="Minakuchi Y."/>
            <person name="Ohishi K."/>
            <person name="Motoyama A."/>
            <person name="Aizu T."/>
            <person name="Enomoto A."/>
            <person name="Kondo K."/>
            <person name="Tanaka S."/>
            <person name="Hara Y."/>
            <person name="Koshikawa S."/>
            <person name="Sagara H."/>
            <person name="Miura T."/>
            <person name="Yokobori S."/>
            <person name="Miyagawa K."/>
            <person name="Suzuki Y."/>
            <person name="Kubo T."/>
            <person name="Oyama M."/>
            <person name="Kohara Y."/>
            <person name="Fujiyama A."/>
            <person name="Arakawa K."/>
            <person name="Katayama T."/>
            <person name="Toyoda A."/>
            <person name="Kunieda T."/>
        </authorList>
    </citation>
    <scope>NUCLEOTIDE SEQUENCE [LARGE SCALE GENOMIC DNA]</scope>
    <source>
        <strain evidence="2 3">YOKOZUNA-1</strain>
    </source>
</reference>
<dbReference type="OrthoDB" id="7433202at2759"/>
<protein>
    <recommendedName>
        <fullName evidence="1">Reverse transcriptase domain-containing protein</fullName>
    </recommendedName>
</protein>
<evidence type="ECO:0000259" key="1">
    <source>
        <dbReference type="PROSITE" id="PS50878"/>
    </source>
</evidence>
<dbReference type="AlphaFoldDB" id="A0A1D1ULW3"/>
<comment type="caution">
    <text evidence="2">The sequence shown here is derived from an EMBL/GenBank/DDBJ whole genome shotgun (WGS) entry which is preliminary data.</text>
</comment>
<dbReference type="InterPro" id="IPR000477">
    <property type="entry name" value="RT_dom"/>
</dbReference>
<feature type="domain" description="Reverse transcriptase" evidence="1">
    <location>
        <begin position="3"/>
        <end position="239"/>
    </location>
</feature>
<name>A0A1D1ULW3_RAMVA</name>
<keyword evidence="3" id="KW-1185">Reference proteome</keyword>
<dbReference type="EMBL" id="BDGG01000001">
    <property type="protein sequence ID" value="GAU90716.1"/>
    <property type="molecule type" value="Genomic_DNA"/>
</dbReference>